<dbReference type="AlphaFoldDB" id="A0A5N6ZH99"/>
<sequence>MTDPTDYRALFLKAEEDRKKEAELRRQAEEREKQAEEREKQAEEGKKQAEEGKKQAEEREKQAEEREKQAEKREKQAEARERRERERNQRTTFEEFIRFSHNLLSQPLRAGNPDESTTGSIPPPTGKYCPSKFRLWTDYTIKQQEIYNSVHRYLQPAGRDAPRLFPPLIELEGLGQRFARRFISSEKDLETYERIAVEDHVHDIISELCKIPQARDEFRLGDGVWFENHANALDDDTDEPEATCPSTSRPDQFCIHRVDSNTKTMLTTIEYKPPHKLSVENLRAGLRPIDFYNEIIAPDTLPTDGPEKLRYNAIKLTGSAVVQEYHVMIQEGCEYSCLTTGLGNVQLWVPYDNPSTLYYHLGEPNLDANANGGVFQGSKTEIGRLLCLCLMSCRSQLRGQVWRNTVQTHLPIWETSFSYTRSQIPAEELKQKPPDSDYLKSTSPVAIPSESEYQPSSSPVESPMAQGRRLPTRSLTGCAPPNGVSYRDDASDSDADPGVAPQRKRGFSQITSSPPIEQTTSASQITAHRSRGGQSRPHGNKFCTQQCLLGLQQGGALDVYCPNVELHRYSKNSNRHPVNAECLVKMLKLQLDKDPDYGCTPIGSCGSYGAPFKITCSVYGYTVVGKGTTSRLWKEVSREADVYRILRRVQGSAVPVFLGTIDMAQIYFLHGAGRIRHMLLMAWGGENMAHIKHDKVIRREISRSKREIRQCGIIHEDLRPENILWNAELNRALIIDFHRCTLDRQPADRRALSIKRKSRGAGEPESKRVLSMVGRAITK</sequence>
<dbReference type="SUPFAM" id="SSF56112">
    <property type="entry name" value="Protein kinase-like (PK-like)"/>
    <property type="match status" value="1"/>
</dbReference>
<evidence type="ECO:0000313" key="3">
    <source>
        <dbReference type="Proteomes" id="UP000327118"/>
    </source>
</evidence>
<keyword evidence="3" id="KW-1185">Reference proteome</keyword>
<feature type="region of interest" description="Disordered" evidence="1">
    <location>
        <begin position="1"/>
        <end position="89"/>
    </location>
</feature>
<dbReference type="OrthoDB" id="2156052at2759"/>
<reference evidence="3" key="1">
    <citation type="submission" date="2019-04" db="EMBL/GenBank/DDBJ databases">
        <title>Friends and foes A comparative genomics studyof 23 Aspergillus species from section Flavi.</title>
        <authorList>
            <consortium name="DOE Joint Genome Institute"/>
            <person name="Kjaerbolling I."/>
            <person name="Vesth T."/>
            <person name="Frisvad J.C."/>
            <person name="Nybo J.L."/>
            <person name="Theobald S."/>
            <person name="Kildgaard S."/>
            <person name="Isbrandt T."/>
            <person name="Kuo A."/>
            <person name="Sato A."/>
            <person name="Lyhne E.K."/>
            <person name="Kogle M.E."/>
            <person name="Wiebenga A."/>
            <person name="Kun R.S."/>
            <person name="Lubbers R.J."/>
            <person name="Makela M.R."/>
            <person name="Barry K."/>
            <person name="Chovatia M."/>
            <person name="Clum A."/>
            <person name="Daum C."/>
            <person name="Haridas S."/>
            <person name="He G."/>
            <person name="LaButti K."/>
            <person name="Lipzen A."/>
            <person name="Mondo S."/>
            <person name="Riley R."/>
            <person name="Salamov A."/>
            <person name="Simmons B.A."/>
            <person name="Magnuson J.K."/>
            <person name="Henrissat B."/>
            <person name="Mortensen U.H."/>
            <person name="Larsen T.O."/>
            <person name="Devries R.P."/>
            <person name="Grigoriev I.V."/>
            <person name="Machida M."/>
            <person name="Baker S.E."/>
            <person name="Andersen M.R."/>
        </authorList>
    </citation>
    <scope>NUCLEOTIDE SEQUENCE [LARGE SCALE GENOMIC DNA]</scope>
    <source>
        <strain evidence="3">CBS 553.77</strain>
    </source>
</reference>
<dbReference type="Gene3D" id="1.10.510.10">
    <property type="entry name" value="Transferase(Phosphotransferase) domain 1"/>
    <property type="match status" value="1"/>
</dbReference>
<feature type="region of interest" description="Disordered" evidence="1">
    <location>
        <begin position="104"/>
        <end position="126"/>
    </location>
</feature>
<proteinExistence type="predicted"/>
<feature type="compositionally biased region" description="Basic and acidic residues" evidence="1">
    <location>
        <begin position="428"/>
        <end position="438"/>
    </location>
</feature>
<evidence type="ECO:0000313" key="2">
    <source>
        <dbReference type="EMBL" id="KAE8355480.1"/>
    </source>
</evidence>
<feature type="compositionally biased region" description="Polar residues" evidence="1">
    <location>
        <begin position="508"/>
        <end position="527"/>
    </location>
</feature>
<dbReference type="InterPro" id="IPR011009">
    <property type="entry name" value="Kinase-like_dom_sf"/>
</dbReference>
<feature type="compositionally biased region" description="Basic and acidic residues" evidence="1">
    <location>
        <begin position="13"/>
        <end position="89"/>
    </location>
</feature>
<feature type="region of interest" description="Disordered" evidence="1">
    <location>
        <begin position="428"/>
        <end position="538"/>
    </location>
</feature>
<accession>A0A5N6ZH99</accession>
<feature type="compositionally biased region" description="Low complexity" evidence="1">
    <location>
        <begin position="448"/>
        <end position="463"/>
    </location>
</feature>
<dbReference type="Proteomes" id="UP000327118">
    <property type="component" value="Unassembled WGS sequence"/>
</dbReference>
<evidence type="ECO:0000256" key="1">
    <source>
        <dbReference type="SAM" id="MobiDB-lite"/>
    </source>
</evidence>
<dbReference type="CDD" id="cd22249">
    <property type="entry name" value="UDM1_RNF168_RNF169-like"/>
    <property type="match status" value="1"/>
</dbReference>
<protein>
    <recommendedName>
        <fullName evidence="4">Protein kinase domain-containing protein</fullName>
    </recommendedName>
</protein>
<dbReference type="EMBL" id="ML739052">
    <property type="protein sequence ID" value="KAE8355480.1"/>
    <property type="molecule type" value="Genomic_DNA"/>
</dbReference>
<gene>
    <name evidence="2" type="ORF">BDV28DRAFT_155401</name>
</gene>
<name>A0A5N6ZH99_9EURO</name>
<organism evidence="2 3">
    <name type="scientific">Aspergillus coremiiformis</name>
    <dbReference type="NCBI Taxonomy" id="138285"/>
    <lineage>
        <taxon>Eukaryota</taxon>
        <taxon>Fungi</taxon>
        <taxon>Dikarya</taxon>
        <taxon>Ascomycota</taxon>
        <taxon>Pezizomycotina</taxon>
        <taxon>Eurotiomycetes</taxon>
        <taxon>Eurotiomycetidae</taxon>
        <taxon>Eurotiales</taxon>
        <taxon>Aspergillaceae</taxon>
        <taxon>Aspergillus</taxon>
        <taxon>Aspergillus subgen. Circumdati</taxon>
    </lineage>
</organism>
<evidence type="ECO:0008006" key="4">
    <source>
        <dbReference type="Google" id="ProtNLM"/>
    </source>
</evidence>